<protein>
    <submittedName>
        <fullName evidence="1">Uncharacterized protein</fullName>
    </submittedName>
</protein>
<dbReference type="AlphaFoldDB" id="A0A7D9JW20"/>
<keyword evidence="2" id="KW-1185">Reference proteome</keyword>
<proteinExistence type="predicted"/>
<dbReference type="EMBL" id="CACRXK020023050">
    <property type="protein sequence ID" value="CAB4037406.1"/>
    <property type="molecule type" value="Genomic_DNA"/>
</dbReference>
<name>A0A7D9JW20_PARCT</name>
<gene>
    <name evidence="1" type="ORF">PACLA_8A073214</name>
</gene>
<accession>A0A7D9JW20</accession>
<reference evidence="1" key="1">
    <citation type="submission" date="2020-04" db="EMBL/GenBank/DDBJ databases">
        <authorList>
            <person name="Alioto T."/>
            <person name="Alioto T."/>
            <person name="Gomez Garrido J."/>
        </authorList>
    </citation>
    <scope>NUCLEOTIDE SEQUENCE</scope>
    <source>
        <strain evidence="1">A484AB</strain>
    </source>
</reference>
<dbReference type="Proteomes" id="UP001152795">
    <property type="component" value="Unassembled WGS sequence"/>
</dbReference>
<organism evidence="1 2">
    <name type="scientific">Paramuricea clavata</name>
    <name type="common">Red gorgonian</name>
    <name type="synonym">Violescent sea-whip</name>
    <dbReference type="NCBI Taxonomy" id="317549"/>
    <lineage>
        <taxon>Eukaryota</taxon>
        <taxon>Metazoa</taxon>
        <taxon>Cnidaria</taxon>
        <taxon>Anthozoa</taxon>
        <taxon>Octocorallia</taxon>
        <taxon>Malacalcyonacea</taxon>
        <taxon>Plexauridae</taxon>
        <taxon>Paramuricea</taxon>
    </lineage>
</organism>
<feature type="non-terminal residue" evidence="1">
    <location>
        <position position="1"/>
    </location>
</feature>
<comment type="caution">
    <text evidence="1">The sequence shown here is derived from an EMBL/GenBank/DDBJ whole genome shotgun (WGS) entry which is preliminary data.</text>
</comment>
<sequence>VQGGATLGATDGPRAWCGGKLRGLNIVVGTDAAGTSEGATSLGGNIGDDNKLKAAKYDDRAGAVDAIVKATSCGVDDTTIVVFMLEELAVAEGVDPPGNDITSS</sequence>
<evidence type="ECO:0000313" key="1">
    <source>
        <dbReference type="EMBL" id="CAB4037406.1"/>
    </source>
</evidence>
<evidence type="ECO:0000313" key="2">
    <source>
        <dbReference type="Proteomes" id="UP001152795"/>
    </source>
</evidence>